<keyword evidence="2 4" id="KW-0315">Glutamine amidotransferase</keyword>
<dbReference type="SUPFAM" id="SSF56235">
    <property type="entry name" value="N-terminal nucleophile aminohydrolases (Ntn hydrolases)"/>
    <property type="match status" value="1"/>
</dbReference>
<gene>
    <name evidence="4" type="ORF">PYTT_0530</name>
</gene>
<dbReference type="InterPro" id="IPR029057">
    <property type="entry name" value="PRTase-like"/>
</dbReference>
<evidence type="ECO:0000256" key="2">
    <source>
        <dbReference type="ARBA" id="ARBA00022962"/>
    </source>
</evidence>
<dbReference type="InterPro" id="IPR017932">
    <property type="entry name" value="GATase_2_dom"/>
</dbReference>
<protein>
    <submittedName>
        <fullName evidence="4">Glutamine amidotransferases class-ii</fullName>
    </submittedName>
</protein>
<organism evidence="4 5">
    <name type="scientific">Akkermansia glycaniphila</name>
    <dbReference type="NCBI Taxonomy" id="1679444"/>
    <lineage>
        <taxon>Bacteria</taxon>
        <taxon>Pseudomonadati</taxon>
        <taxon>Verrucomicrobiota</taxon>
        <taxon>Verrucomicrobiia</taxon>
        <taxon>Verrucomicrobiales</taxon>
        <taxon>Akkermansiaceae</taxon>
        <taxon>Akkermansia</taxon>
    </lineage>
</organism>
<dbReference type="AlphaFoldDB" id="A0A1C7PBR1"/>
<keyword evidence="5" id="KW-1185">Reference proteome</keyword>
<reference evidence="5" key="1">
    <citation type="submission" date="2016-09" db="EMBL/GenBank/DDBJ databases">
        <authorList>
            <person name="Koehorst J."/>
        </authorList>
    </citation>
    <scope>NUCLEOTIDE SEQUENCE [LARGE SCALE GENOMIC DNA]</scope>
</reference>
<dbReference type="GO" id="GO:0016740">
    <property type="term" value="F:transferase activity"/>
    <property type="evidence" value="ECO:0007669"/>
    <property type="project" value="UniProtKB-KW"/>
</dbReference>
<evidence type="ECO:0000313" key="4">
    <source>
        <dbReference type="EMBL" id="SEH76217.1"/>
    </source>
</evidence>
<dbReference type="PROSITE" id="PS51278">
    <property type="entry name" value="GATASE_TYPE_2"/>
    <property type="match status" value="1"/>
</dbReference>
<dbReference type="STRING" id="1679444.PYTT_0530"/>
<dbReference type="InterPro" id="IPR029055">
    <property type="entry name" value="Ntn_hydrolases_N"/>
</dbReference>
<dbReference type="Proteomes" id="UP000176204">
    <property type="component" value="Chromosome I"/>
</dbReference>
<dbReference type="Gene3D" id="3.60.20.10">
    <property type="entry name" value="Glutamine Phosphoribosylpyrophosphate, subunit 1, domain 1"/>
    <property type="match status" value="1"/>
</dbReference>
<dbReference type="RefSeq" id="WP_067776523.1">
    <property type="nucleotide sequence ID" value="NZ_JACVVN010000002.1"/>
</dbReference>
<dbReference type="KEGG" id="agl:PYTT_0530"/>
<dbReference type="OrthoDB" id="9801213at2"/>
<dbReference type="EMBL" id="LT629973">
    <property type="protein sequence ID" value="SEH76217.1"/>
    <property type="molecule type" value="Genomic_DNA"/>
</dbReference>
<evidence type="ECO:0000256" key="1">
    <source>
        <dbReference type="ARBA" id="ARBA00022679"/>
    </source>
</evidence>
<dbReference type="SUPFAM" id="SSF53271">
    <property type="entry name" value="PRTase-like"/>
    <property type="match status" value="1"/>
</dbReference>
<dbReference type="PANTHER" id="PTHR11907">
    <property type="entry name" value="AMIDOPHOSPHORIBOSYLTRANSFERASE"/>
    <property type="match status" value="1"/>
</dbReference>
<feature type="domain" description="Glutamine amidotransferase type-2" evidence="3">
    <location>
        <begin position="9"/>
        <end position="303"/>
    </location>
</feature>
<dbReference type="Pfam" id="PF00310">
    <property type="entry name" value="GATase_2"/>
    <property type="match status" value="1"/>
</dbReference>
<evidence type="ECO:0000313" key="5">
    <source>
        <dbReference type="Proteomes" id="UP000176204"/>
    </source>
</evidence>
<keyword evidence="1 4" id="KW-0808">Transferase</keyword>
<sequence length="639" mass="71985">MSDPLHHECGVAAIRLLKPLSYFADKYGTPMWAFNKLFLLMEKQHNRGQDGAGIGCIKLGMPLGEPYIFRSRDATKDALSNIFNSQQKRVRKLIRKGGISPSDADSFKNKFDFGGEILMGHLRYGTSGRFDEGSCHPYLRRTNWATRSLMLLGNFNMTNACELNQRLIERGQHPVFGTDTQTVLEEIGFHLDEAHTDLYRELRDAGIPGSDIPQKISERIDMVDIVSRASQGWDGGFTILGAVGNGDFFCLRDPHGIRPCHYVMTDEYIAIASERVPLMSVLEKESEEVQELAPGHILCVKNDGTVRLGTYTKPLEPTPCSFESIYFSRGNDPIIYRERKALGAALTEQVVASLDGGFDKAAITYIPNTAETAYYGLLEGLRLYRRQRVHKRLLEAYRNGTMTEDLIEEAILRRWPRAEKIAHKDIKMRTFITQEKSRHQLVSLVYDLTYGAVSNEDTLVAIDDSIVRGTTLKTSILHILGRARPRKIVIASTAPQIRYPDCYGIDMSELGKFIAFQAAVSLLKKRELHHILEATYQACKQQLTLPKEQRINCVKAIYEPFTDDEISEEITRLVTPDDAACPVQVIFQSIEALHKSIEGPCGDWYFSGNYPTPGGYTTVNTAYIAWYEGRTGRSYALPL</sequence>
<proteinExistence type="predicted"/>
<dbReference type="PATRIC" id="fig|1679444.3.peg.853"/>
<name>A0A1C7PBR1_9BACT</name>
<evidence type="ECO:0000259" key="3">
    <source>
        <dbReference type="PROSITE" id="PS51278"/>
    </source>
</evidence>
<accession>A0A1C7PBR1</accession>